<keyword evidence="13" id="KW-1185">Reference proteome</keyword>
<keyword evidence="5" id="KW-0378">Hydrolase</keyword>
<dbReference type="GO" id="GO:0050380">
    <property type="term" value="F:undecaprenyl-diphosphatase activity"/>
    <property type="evidence" value="ECO:0007669"/>
    <property type="project" value="UniProtKB-EC"/>
</dbReference>
<comment type="subcellular location">
    <subcellularLocation>
        <location evidence="1">Cell membrane</location>
        <topology evidence="1">Multi-pass membrane protein</topology>
    </subcellularLocation>
</comment>
<evidence type="ECO:0000259" key="11">
    <source>
        <dbReference type="SMART" id="SM00014"/>
    </source>
</evidence>
<keyword evidence="7 10" id="KW-0472">Membrane</keyword>
<evidence type="ECO:0000256" key="5">
    <source>
        <dbReference type="ARBA" id="ARBA00022801"/>
    </source>
</evidence>
<dbReference type="SMART" id="SM00014">
    <property type="entry name" value="acidPPc"/>
    <property type="match status" value="1"/>
</dbReference>
<dbReference type="RefSeq" id="WP_117202350.1">
    <property type="nucleotide sequence ID" value="NZ_JBHTBK010000021.1"/>
</dbReference>
<dbReference type="EMBL" id="QVPD01000005">
    <property type="protein sequence ID" value="RFP60741.1"/>
    <property type="molecule type" value="Genomic_DNA"/>
</dbReference>
<dbReference type="InterPro" id="IPR036938">
    <property type="entry name" value="PAP2/HPO_sf"/>
</dbReference>
<dbReference type="OrthoDB" id="9780918at2"/>
<dbReference type="GO" id="GO:0005886">
    <property type="term" value="C:plasma membrane"/>
    <property type="evidence" value="ECO:0007669"/>
    <property type="project" value="UniProtKB-SubCell"/>
</dbReference>
<proteinExistence type="predicted"/>
<name>A0A372DMD4_9GAMM</name>
<dbReference type="PANTHER" id="PTHR14969:SF62">
    <property type="entry name" value="DECAPRENYLPHOSPHORYL-5-PHOSPHORIBOSE PHOSPHATASE RV3807C-RELATED"/>
    <property type="match status" value="1"/>
</dbReference>
<protein>
    <recommendedName>
        <fullName evidence="2">undecaprenyl-diphosphate phosphatase</fullName>
        <ecNumber evidence="2">3.6.1.27</ecNumber>
    </recommendedName>
    <alternativeName>
        <fullName evidence="8">Undecaprenyl pyrophosphate phosphatase</fullName>
    </alternativeName>
</protein>
<organism evidence="12 13">
    <name type="scientific">Cognatiluteimonas weifangensis</name>
    <dbReference type="NCBI Taxonomy" id="2303539"/>
    <lineage>
        <taxon>Bacteria</taxon>
        <taxon>Pseudomonadati</taxon>
        <taxon>Pseudomonadota</taxon>
        <taxon>Gammaproteobacteria</taxon>
        <taxon>Lysobacterales</taxon>
        <taxon>Lysobacteraceae</taxon>
        <taxon>Cognatiluteimonas</taxon>
    </lineage>
</organism>
<dbReference type="Proteomes" id="UP000262917">
    <property type="component" value="Unassembled WGS sequence"/>
</dbReference>
<dbReference type="AlphaFoldDB" id="A0A372DMD4"/>
<evidence type="ECO:0000256" key="4">
    <source>
        <dbReference type="ARBA" id="ARBA00022692"/>
    </source>
</evidence>
<keyword evidence="3" id="KW-1003">Cell membrane</keyword>
<feature type="transmembrane region" description="Helical" evidence="10">
    <location>
        <begin position="38"/>
        <end position="56"/>
    </location>
</feature>
<evidence type="ECO:0000256" key="2">
    <source>
        <dbReference type="ARBA" id="ARBA00012374"/>
    </source>
</evidence>
<evidence type="ECO:0000256" key="10">
    <source>
        <dbReference type="SAM" id="Phobius"/>
    </source>
</evidence>
<evidence type="ECO:0000256" key="6">
    <source>
        <dbReference type="ARBA" id="ARBA00022989"/>
    </source>
</evidence>
<sequence>MSNANTDGPPPTAAEIARSARAEARFGAAFLRLHGRRLLLVFAGLLLPLWGFGALVEELHEGEPFFFDAPLLWLARDLAGAGWDRAFVALSALGYGYGVIPVDVLLILGLAWRRWLREGLFAGIAIVGSALLNVLAKHAFARARPALWPALWPETSYSFPSGHAMGSMTLALVVVLLCWYRRTPGGRPLRWPVTISAAAFVLAVGLSRVYLGVHYPSDILAGWAAASVWTVGAYGLVFSGRQRPWQLRLPRS</sequence>
<evidence type="ECO:0000256" key="9">
    <source>
        <dbReference type="ARBA" id="ARBA00047594"/>
    </source>
</evidence>
<dbReference type="Pfam" id="PF01569">
    <property type="entry name" value="PAP2"/>
    <property type="match status" value="1"/>
</dbReference>
<feature type="transmembrane region" description="Helical" evidence="10">
    <location>
        <begin position="120"/>
        <end position="141"/>
    </location>
</feature>
<evidence type="ECO:0000313" key="13">
    <source>
        <dbReference type="Proteomes" id="UP000262917"/>
    </source>
</evidence>
<evidence type="ECO:0000256" key="7">
    <source>
        <dbReference type="ARBA" id="ARBA00023136"/>
    </source>
</evidence>
<feature type="domain" description="Phosphatidic acid phosphatase type 2/haloperoxidase" evidence="11">
    <location>
        <begin position="119"/>
        <end position="234"/>
    </location>
</feature>
<evidence type="ECO:0000313" key="12">
    <source>
        <dbReference type="EMBL" id="RFP60741.1"/>
    </source>
</evidence>
<accession>A0A372DMD4</accession>
<keyword evidence="4 10" id="KW-0812">Transmembrane</keyword>
<feature type="transmembrane region" description="Helical" evidence="10">
    <location>
        <begin position="192"/>
        <end position="213"/>
    </location>
</feature>
<reference evidence="12 13" key="1">
    <citation type="submission" date="2018-08" db="EMBL/GenBank/DDBJ databases">
        <title>Lysobacter weifangensis sp. nov., a new member of the family 'Xanthomonadaceae', isolated from soil in a farmland.</title>
        <authorList>
            <person name="Zhao H."/>
        </authorList>
    </citation>
    <scope>NUCLEOTIDE SEQUENCE [LARGE SCALE GENOMIC DNA]</scope>
    <source>
        <strain evidence="12 13">WF-2</strain>
    </source>
</reference>
<dbReference type="SUPFAM" id="SSF48317">
    <property type="entry name" value="Acid phosphatase/Vanadium-dependent haloperoxidase"/>
    <property type="match status" value="1"/>
</dbReference>
<comment type="caution">
    <text evidence="12">The sequence shown here is derived from an EMBL/GenBank/DDBJ whole genome shotgun (WGS) entry which is preliminary data.</text>
</comment>
<gene>
    <name evidence="12" type="ORF">D0Y53_06175</name>
</gene>
<evidence type="ECO:0000256" key="8">
    <source>
        <dbReference type="ARBA" id="ARBA00032707"/>
    </source>
</evidence>
<comment type="catalytic activity">
    <reaction evidence="9">
        <text>di-trans,octa-cis-undecaprenyl diphosphate + H2O = di-trans,octa-cis-undecaprenyl phosphate + phosphate + H(+)</text>
        <dbReference type="Rhea" id="RHEA:28094"/>
        <dbReference type="ChEBI" id="CHEBI:15377"/>
        <dbReference type="ChEBI" id="CHEBI:15378"/>
        <dbReference type="ChEBI" id="CHEBI:43474"/>
        <dbReference type="ChEBI" id="CHEBI:58405"/>
        <dbReference type="ChEBI" id="CHEBI:60392"/>
        <dbReference type="EC" id="3.6.1.27"/>
    </reaction>
</comment>
<evidence type="ECO:0000256" key="3">
    <source>
        <dbReference type="ARBA" id="ARBA00022475"/>
    </source>
</evidence>
<feature type="transmembrane region" description="Helical" evidence="10">
    <location>
        <begin position="86"/>
        <end position="108"/>
    </location>
</feature>
<dbReference type="Gene3D" id="1.20.144.10">
    <property type="entry name" value="Phosphatidic acid phosphatase type 2/haloperoxidase"/>
    <property type="match status" value="1"/>
</dbReference>
<dbReference type="PANTHER" id="PTHR14969">
    <property type="entry name" value="SPHINGOSINE-1-PHOSPHATE PHOSPHOHYDROLASE"/>
    <property type="match status" value="1"/>
</dbReference>
<dbReference type="EC" id="3.6.1.27" evidence="2"/>
<feature type="transmembrane region" description="Helical" evidence="10">
    <location>
        <begin position="161"/>
        <end position="180"/>
    </location>
</feature>
<keyword evidence="6 10" id="KW-1133">Transmembrane helix</keyword>
<evidence type="ECO:0000256" key="1">
    <source>
        <dbReference type="ARBA" id="ARBA00004651"/>
    </source>
</evidence>
<feature type="transmembrane region" description="Helical" evidence="10">
    <location>
        <begin position="219"/>
        <end position="238"/>
    </location>
</feature>
<dbReference type="InterPro" id="IPR000326">
    <property type="entry name" value="PAP2/HPO"/>
</dbReference>
<dbReference type="CDD" id="cd03392">
    <property type="entry name" value="PAP2_like_2"/>
    <property type="match status" value="1"/>
</dbReference>